<dbReference type="AlphaFoldDB" id="A0A0D3I287"/>
<dbReference type="InterPro" id="IPR011051">
    <property type="entry name" value="RmlC_Cupin_sf"/>
</dbReference>
<dbReference type="PANTHER" id="PTHR12918">
    <property type="entry name" value="CYSTEINE DIOXYGENASE"/>
    <property type="match status" value="1"/>
</dbReference>
<dbReference type="Gene3D" id="2.60.120.10">
    <property type="entry name" value="Jelly Rolls"/>
    <property type="match status" value="1"/>
</dbReference>
<evidence type="ECO:0000256" key="6">
    <source>
        <dbReference type="ARBA" id="ARBA00023004"/>
    </source>
</evidence>
<evidence type="ECO:0000313" key="10">
    <source>
        <dbReference type="Proteomes" id="UP000013827"/>
    </source>
</evidence>
<dbReference type="GO" id="GO:0017172">
    <property type="term" value="F:cysteine dioxygenase activity"/>
    <property type="evidence" value="ECO:0007669"/>
    <property type="project" value="UniProtKB-EC"/>
</dbReference>
<dbReference type="OMA" id="MTIFREA"/>
<evidence type="ECO:0000256" key="8">
    <source>
        <dbReference type="PIRSR" id="PIRSR610300-51"/>
    </source>
</evidence>
<dbReference type="InterPro" id="IPR014710">
    <property type="entry name" value="RmlC-like_jellyroll"/>
</dbReference>
<reference evidence="10" key="1">
    <citation type="journal article" date="2013" name="Nature">
        <title>Pan genome of the phytoplankton Emiliania underpins its global distribution.</title>
        <authorList>
            <person name="Read B.A."/>
            <person name="Kegel J."/>
            <person name="Klute M.J."/>
            <person name="Kuo A."/>
            <person name="Lefebvre S.C."/>
            <person name="Maumus F."/>
            <person name="Mayer C."/>
            <person name="Miller J."/>
            <person name="Monier A."/>
            <person name="Salamov A."/>
            <person name="Young J."/>
            <person name="Aguilar M."/>
            <person name="Claverie J.M."/>
            <person name="Frickenhaus S."/>
            <person name="Gonzalez K."/>
            <person name="Herman E.K."/>
            <person name="Lin Y.C."/>
            <person name="Napier J."/>
            <person name="Ogata H."/>
            <person name="Sarno A.F."/>
            <person name="Shmutz J."/>
            <person name="Schroeder D."/>
            <person name="de Vargas C."/>
            <person name="Verret F."/>
            <person name="von Dassow P."/>
            <person name="Valentin K."/>
            <person name="Van de Peer Y."/>
            <person name="Wheeler G."/>
            <person name="Dacks J.B."/>
            <person name="Delwiche C.F."/>
            <person name="Dyhrman S.T."/>
            <person name="Glockner G."/>
            <person name="John U."/>
            <person name="Richards T."/>
            <person name="Worden A.Z."/>
            <person name="Zhang X."/>
            <person name="Grigoriev I.V."/>
            <person name="Allen A.E."/>
            <person name="Bidle K."/>
            <person name="Borodovsky M."/>
            <person name="Bowler C."/>
            <person name="Brownlee C."/>
            <person name="Cock J.M."/>
            <person name="Elias M."/>
            <person name="Gladyshev V.N."/>
            <person name="Groth M."/>
            <person name="Guda C."/>
            <person name="Hadaegh A."/>
            <person name="Iglesias-Rodriguez M.D."/>
            <person name="Jenkins J."/>
            <person name="Jones B.M."/>
            <person name="Lawson T."/>
            <person name="Leese F."/>
            <person name="Lindquist E."/>
            <person name="Lobanov A."/>
            <person name="Lomsadze A."/>
            <person name="Malik S.B."/>
            <person name="Marsh M.E."/>
            <person name="Mackinder L."/>
            <person name="Mock T."/>
            <person name="Mueller-Roeber B."/>
            <person name="Pagarete A."/>
            <person name="Parker M."/>
            <person name="Probert I."/>
            <person name="Quesneville H."/>
            <person name="Raines C."/>
            <person name="Rensing S.A."/>
            <person name="Riano-Pachon D.M."/>
            <person name="Richier S."/>
            <person name="Rokitta S."/>
            <person name="Shiraiwa Y."/>
            <person name="Soanes D.M."/>
            <person name="van der Giezen M."/>
            <person name="Wahlund T.M."/>
            <person name="Williams B."/>
            <person name="Wilson W."/>
            <person name="Wolfe G."/>
            <person name="Wurch L.L."/>
        </authorList>
    </citation>
    <scope>NUCLEOTIDE SEQUENCE</scope>
</reference>
<evidence type="ECO:0000256" key="2">
    <source>
        <dbReference type="ARBA" id="ARBA00013133"/>
    </source>
</evidence>
<dbReference type="PaxDb" id="2903-EOD05372"/>
<evidence type="ECO:0000256" key="1">
    <source>
        <dbReference type="ARBA" id="ARBA00006622"/>
    </source>
</evidence>
<accession>A0A0D3I287</accession>
<dbReference type="KEGG" id="ehx:EMIHUDRAFT_433165"/>
<proteinExistence type="inferred from homology"/>
<dbReference type="CDD" id="cd10548">
    <property type="entry name" value="cupin_CDO"/>
    <property type="match status" value="1"/>
</dbReference>
<keyword evidence="7" id="KW-0883">Thioether bond</keyword>
<dbReference type="GO" id="GO:0008198">
    <property type="term" value="F:ferrous iron binding"/>
    <property type="evidence" value="ECO:0007669"/>
    <property type="project" value="TreeGrafter"/>
</dbReference>
<feature type="binding site" evidence="8">
    <location>
        <position position="244"/>
    </location>
    <ligand>
        <name>Fe cation</name>
        <dbReference type="ChEBI" id="CHEBI:24875"/>
        <note>catalytic</note>
    </ligand>
</feature>
<evidence type="ECO:0000256" key="3">
    <source>
        <dbReference type="ARBA" id="ARBA00022723"/>
    </source>
</evidence>
<reference evidence="9" key="2">
    <citation type="submission" date="2024-10" db="UniProtKB">
        <authorList>
            <consortium name="EnsemblProtists"/>
        </authorList>
    </citation>
    <scope>IDENTIFICATION</scope>
</reference>
<comment type="similarity">
    <text evidence="1">Belongs to the cysteine dioxygenase family.</text>
</comment>
<dbReference type="eggNOG" id="KOG4064">
    <property type="taxonomic scope" value="Eukaryota"/>
</dbReference>
<feature type="binding site" evidence="8">
    <location>
        <position position="246"/>
    </location>
    <ligand>
        <name>Fe cation</name>
        <dbReference type="ChEBI" id="CHEBI:24875"/>
        <note>catalytic</note>
    </ligand>
</feature>
<dbReference type="HOGENOM" id="CLU_755347_0_0_1"/>
<keyword evidence="5" id="KW-0560">Oxidoreductase</keyword>
<dbReference type="Proteomes" id="UP000013827">
    <property type="component" value="Unassembled WGS sequence"/>
</dbReference>
<name>A0A0D3I287_EMIH1</name>
<dbReference type="PANTHER" id="PTHR12918:SF1">
    <property type="entry name" value="CYSTEINE DIOXYGENASE TYPE 1"/>
    <property type="match status" value="1"/>
</dbReference>
<dbReference type="EnsemblProtists" id="EOD05372">
    <property type="protein sequence ID" value="EOD05372"/>
    <property type="gene ID" value="EMIHUDRAFT_433165"/>
</dbReference>
<dbReference type="GeneID" id="17251588"/>
<dbReference type="STRING" id="2903.R1B838"/>
<evidence type="ECO:0000313" key="9">
    <source>
        <dbReference type="EnsemblProtists" id="EOD05372"/>
    </source>
</evidence>
<dbReference type="SUPFAM" id="SSF51182">
    <property type="entry name" value="RmlC-like cupins"/>
    <property type="match status" value="1"/>
</dbReference>
<dbReference type="InterPro" id="IPR010300">
    <property type="entry name" value="CDO_1"/>
</dbReference>
<evidence type="ECO:0000256" key="7">
    <source>
        <dbReference type="PIRSR" id="PIRSR610300-50"/>
    </source>
</evidence>
<dbReference type="EC" id="1.13.11.20" evidence="2"/>
<feature type="cross-link" description="3'-(S-cysteinyl)-tyrosine (Cys-Tyr)" evidence="7">
    <location>
        <begin position="251"/>
        <end position="346"/>
    </location>
</feature>
<keyword evidence="3 8" id="KW-0479">Metal-binding</keyword>
<keyword evidence="6 8" id="KW-0408">Iron</keyword>
<evidence type="ECO:0000256" key="4">
    <source>
        <dbReference type="ARBA" id="ARBA00022964"/>
    </source>
</evidence>
<dbReference type="RefSeq" id="XP_005757801.1">
    <property type="nucleotide sequence ID" value="XM_005757744.1"/>
</dbReference>
<protein>
    <recommendedName>
        <fullName evidence="2">cysteine dioxygenase</fullName>
        <ecNumber evidence="2">1.13.11.20</ecNumber>
    </recommendedName>
</protein>
<keyword evidence="10" id="KW-1185">Reference proteome</keyword>
<sequence>MSYHRIASALRPPALRLAVSQPRYMTGLSALARAACRQKQAPPVPVLDSDCSSSWQDMTPIGTGETMVVLSFRAAAGMGAAFERVVQQLSLELDSVEAGVSDVRVMAGAGGEATFVVTLLSRAEAQRFERTIRPSIQTALAEVSEGGEPCFSSGGMLVPHAHTLGSLLQSLTRHLSGTSRTAEHDVRAVAAELRRWYPRKEEYGGFLSVDEDDPGRYTRNVVHSTPAMEVLMMCWPPGSQSTIHCHDESSCWVTAVEGEVHEVQFDLPLLDRKFERARARLEGAPADPAGHIRGRCGPLRRIRVSPLGGPGDGPELGCKQTYANNEIGIHRIENRSLEPAVTMHVYAPRLRKMKIFRDSGEVSEVTVTSDDSTTVEDVGSWQAELLDVAGWNGA</sequence>
<organism evidence="9 10">
    <name type="scientific">Emiliania huxleyi (strain CCMP1516)</name>
    <dbReference type="NCBI Taxonomy" id="280463"/>
    <lineage>
        <taxon>Eukaryota</taxon>
        <taxon>Haptista</taxon>
        <taxon>Haptophyta</taxon>
        <taxon>Prymnesiophyceae</taxon>
        <taxon>Isochrysidales</taxon>
        <taxon>Noelaerhabdaceae</taxon>
        <taxon>Emiliania</taxon>
    </lineage>
</organism>
<dbReference type="Pfam" id="PF05995">
    <property type="entry name" value="CDO_I"/>
    <property type="match status" value="2"/>
</dbReference>
<feature type="binding site" evidence="8">
    <location>
        <position position="330"/>
    </location>
    <ligand>
        <name>Fe cation</name>
        <dbReference type="ChEBI" id="CHEBI:24875"/>
        <note>catalytic</note>
    </ligand>
</feature>
<evidence type="ECO:0000256" key="5">
    <source>
        <dbReference type="ARBA" id="ARBA00023002"/>
    </source>
</evidence>
<keyword evidence="4" id="KW-0223">Dioxygenase</keyword>